<evidence type="ECO:0000256" key="6">
    <source>
        <dbReference type="ARBA" id="ARBA00022741"/>
    </source>
</evidence>
<dbReference type="EMBL" id="DXHS01000082">
    <property type="protein sequence ID" value="HIW02736.1"/>
    <property type="molecule type" value="Genomic_DNA"/>
</dbReference>
<dbReference type="PROSITE" id="PS50052">
    <property type="entry name" value="GUANYLATE_KINASE_2"/>
    <property type="match status" value="1"/>
</dbReference>
<comment type="subcellular location">
    <subcellularLocation>
        <location evidence="11">Cytoplasm</location>
    </subcellularLocation>
</comment>
<dbReference type="NCBIfam" id="TIGR03263">
    <property type="entry name" value="guanyl_kin"/>
    <property type="match status" value="1"/>
</dbReference>
<dbReference type="Gene3D" id="3.30.63.10">
    <property type="entry name" value="Guanylate Kinase phosphate binding domain"/>
    <property type="match status" value="1"/>
</dbReference>
<evidence type="ECO:0000256" key="2">
    <source>
        <dbReference type="ARBA" id="ARBA00005790"/>
    </source>
</evidence>
<evidence type="ECO:0000259" key="12">
    <source>
        <dbReference type="PROSITE" id="PS50052"/>
    </source>
</evidence>
<feature type="binding site" evidence="11">
    <location>
        <begin position="11"/>
        <end position="18"/>
    </location>
    <ligand>
        <name>ATP</name>
        <dbReference type="ChEBI" id="CHEBI:30616"/>
    </ligand>
</feature>
<keyword evidence="6 11" id="KW-0547">Nucleotide-binding</keyword>
<reference evidence="13" key="1">
    <citation type="journal article" date="2021" name="PeerJ">
        <title>Extensive microbial diversity within the chicken gut microbiome revealed by metagenomics and culture.</title>
        <authorList>
            <person name="Gilroy R."/>
            <person name="Ravi A."/>
            <person name="Getino M."/>
            <person name="Pursley I."/>
            <person name="Horton D.L."/>
            <person name="Alikhan N.F."/>
            <person name="Baker D."/>
            <person name="Gharbi K."/>
            <person name="Hall N."/>
            <person name="Watson M."/>
            <person name="Adriaenssens E.M."/>
            <person name="Foster-Nyarko E."/>
            <person name="Jarju S."/>
            <person name="Secka A."/>
            <person name="Antonio M."/>
            <person name="Oren A."/>
            <person name="Chaudhuri R.R."/>
            <person name="La Ragione R."/>
            <person name="Hildebrand F."/>
            <person name="Pallen M.J."/>
        </authorList>
    </citation>
    <scope>NUCLEOTIDE SEQUENCE</scope>
    <source>
        <strain evidence="13">12435</strain>
    </source>
</reference>
<evidence type="ECO:0000256" key="10">
    <source>
        <dbReference type="ARBA" id="ARBA00048594"/>
    </source>
</evidence>
<evidence type="ECO:0000256" key="3">
    <source>
        <dbReference type="ARBA" id="ARBA00012961"/>
    </source>
</evidence>
<reference evidence="13" key="2">
    <citation type="submission" date="2021-04" db="EMBL/GenBank/DDBJ databases">
        <authorList>
            <person name="Gilroy R."/>
        </authorList>
    </citation>
    <scope>NUCLEOTIDE SEQUENCE</scope>
    <source>
        <strain evidence="13">12435</strain>
    </source>
</reference>
<dbReference type="PANTHER" id="PTHR23117:SF13">
    <property type="entry name" value="GUANYLATE KINASE"/>
    <property type="match status" value="1"/>
</dbReference>
<dbReference type="HAMAP" id="MF_00328">
    <property type="entry name" value="Guanylate_kinase"/>
    <property type="match status" value="1"/>
</dbReference>
<proteinExistence type="inferred from homology"/>
<evidence type="ECO:0000313" key="14">
    <source>
        <dbReference type="Proteomes" id="UP000823990"/>
    </source>
</evidence>
<dbReference type="GO" id="GO:0005829">
    <property type="term" value="C:cytosol"/>
    <property type="evidence" value="ECO:0007669"/>
    <property type="project" value="TreeGrafter"/>
</dbReference>
<dbReference type="FunFam" id="3.30.63.10:FF:000002">
    <property type="entry name" value="Guanylate kinase 1"/>
    <property type="match status" value="1"/>
</dbReference>
<dbReference type="PANTHER" id="PTHR23117">
    <property type="entry name" value="GUANYLATE KINASE-RELATED"/>
    <property type="match status" value="1"/>
</dbReference>
<dbReference type="InterPro" id="IPR027417">
    <property type="entry name" value="P-loop_NTPase"/>
</dbReference>
<evidence type="ECO:0000256" key="9">
    <source>
        <dbReference type="ARBA" id="ARBA00030128"/>
    </source>
</evidence>
<dbReference type="AlphaFoldDB" id="A0A9D1TSN1"/>
<dbReference type="Proteomes" id="UP000823990">
    <property type="component" value="Unassembled WGS sequence"/>
</dbReference>
<evidence type="ECO:0000256" key="11">
    <source>
        <dbReference type="HAMAP-Rule" id="MF_00328"/>
    </source>
</evidence>
<dbReference type="SUPFAM" id="SSF52540">
    <property type="entry name" value="P-loop containing nucleoside triphosphate hydrolases"/>
    <property type="match status" value="1"/>
</dbReference>
<evidence type="ECO:0000313" key="13">
    <source>
        <dbReference type="EMBL" id="HIW02736.1"/>
    </source>
</evidence>
<organism evidence="13 14">
    <name type="scientific">Candidatus Protoclostridium stercorigallinarum</name>
    <dbReference type="NCBI Taxonomy" id="2838741"/>
    <lineage>
        <taxon>Bacteria</taxon>
        <taxon>Bacillati</taxon>
        <taxon>Bacillota</taxon>
        <taxon>Clostridia</taxon>
        <taxon>Candidatus Protoclostridium</taxon>
    </lineage>
</organism>
<sequence length="190" mass="20854">MMHGLLIVLSGPSGVGKGTMYAKLLRAMPDLRVSVSATTRKPRAGEKDGVHYYFMTKEKFVAEREQGEFLEWAETVGNYYGTPKKPVIDTLASGKDVLLEIDVKGARQVKAAYPDCVTIFVLPPSEEELSRRLKGRGTESDEQVAARLALAKSEIAVSGEFDYRVVNDDLTEAVNKVIDIVNSIKGAKKC</sequence>
<name>A0A9D1TSN1_9FIRM</name>
<evidence type="ECO:0000256" key="5">
    <source>
        <dbReference type="ARBA" id="ARBA00022679"/>
    </source>
</evidence>
<comment type="catalytic activity">
    <reaction evidence="10 11">
        <text>GMP + ATP = GDP + ADP</text>
        <dbReference type="Rhea" id="RHEA:20780"/>
        <dbReference type="ChEBI" id="CHEBI:30616"/>
        <dbReference type="ChEBI" id="CHEBI:58115"/>
        <dbReference type="ChEBI" id="CHEBI:58189"/>
        <dbReference type="ChEBI" id="CHEBI:456216"/>
        <dbReference type="EC" id="2.7.4.8"/>
    </reaction>
</comment>
<comment type="similarity">
    <text evidence="2 11">Belongs to the guanylate kinase family.</text>
</comment>
<dbReference type="Gene3D" id="3.40.50.300">
    <property type="entry name" value="P-loop containing nucleotide triphosphate hydrolases"/>
    <property type="match status" value="2"/>
</dbReference>
<accession>A0A9D1TSN1</accession>
<evidence type="ECO:0000256" key="4">
    <source>
        <dbReference type="ARBA" id="ARBA00016296"/>
    </source>
</evidence>
<comment type="caution">
    <text evidence="13">The sequence shown here is derived from an EMBL/GenBank/DDBJ whole genome shotgun (WGS) entry which is preliminary data.</text>
</comment>
<dbReference type="SMART" id="SM00072">
    <property type="entry name" value="GuKc"/>
    <property type="match status" value="1"/>
</dbReference>
<feature type="domain" description="Guanylate kinase-like" evidence="12">
    <location>
        <begin position="4"/>
        <end position="182"/>
    </location>
</feature>
<evidence type="ECO:0000256" key="7">
    <source>
        <dbReference type="ARBA" id="ARBA00022777"/>
    </source>
</evidence>
<dbReference type="GO" id="GO:0004385">
    <property type="term" value="F:GMP kinase activity"/>
    <property type="evidence" value="ECO:0007669"/>
    <property type="project" value="UniProtKB-UniRule"/>
</dbReference>
<gene>
    <name evidence="11 13" type="primary">gmk</name>
    <name evidence="13" type="ORF">H9892_05290</name>
</gene>
<keyword evidence="7 11" id="KW-0418">Kinase</keyword>
<protein>
    <recommendedName>
        <fullName evidence="4 11">Guanylate kinase</fullName>
        <ecNumber evidence="3 11">2.7.4.8</ecNumber>
    </recommendedName>
    <alternativeName>
        <fullName evidence="9 11">GMP kinase</fullName>
    </alternativeName>
</protein>
<dbReference type="InterPro" id="IPR017665">
    <property type="entry name" value="Guanylate_kinase"/>
</dbReference>
<comment type="function">
    <text evidence="1 11">Essential for recycling GMP and indirectly, cGMP.</text>
</comment>
<dbReference type="CDD" id="cd00071">
    <property type="entry name" value="GMPK"/>
    <property type="match status" value="1"/>
</dbReference>
<dbReference type="GO" id="GO:0005524">
    <property type="term" value="F:ATP binding"/>
    <property type="evidence" value="ECO:0007669"/>
    <property type="project" value="UniProtKB-UniRule"/>
</dbReference>
<evidence type="ECO:0000256" key="8">
    <source>
        <dbReference type="ARBA" id="ARBA00022840"/>
    </source>
</evidence>
<keyword evidence="8 11" id="KW-0067">ATP-binding</keyword>
<dbReference type="InterPro" id="IPR008144">
    <property type="entry name" value="Guanylate_kin-like_dom"/>
</dbReference>
<dbReference type="Pfam" id="PF00625">
    <property type="entry name" value="Guanylate_kin"/>
    <property type="match status" value="1"/>
</dbReference>
<keyword evidence="11" id="KW-0963">Cytoplasm</keyword>
<dbReference type="EC" id="2.7.4.8" evidence="3 11"/>
<dbReference type="InterPro" id="IPR008145">
    <property type="entry name" value="GK/Ca_channel_bsu"/>
</dbReference>
<keyword evidence="5 11" id="KW-0808">Transferase</keyword>
<dbReference type="PROSITE" id="PS00856">
    <property type="entry name" value="GUANYLATE_KINASE_1"/>
    <property type="match status" value="1"/>
</dbReference>
<dbReference type="InterPro" id="IPR020590">
    <property type="entry name" value="Guanylate_kinase_CS"/>
</dbReference>
<evidence type="ECO:0000256" key="1">
    <source>
        <dbReference type="ARBA" id="ARBA00003531"/>
    </source>
</evidence>